<gene>
    <name evidence="1" type="ORF">TQ35_0006815</name>
</gene>
<evidence type="ECO:0000313" key="2">
    <source>
        <dbReference type="Proteomes" id="UP000053480"/>
    </source>
</evidence>
<dbReference type="EMBL" id="JZWS03000008">
    <property type="protein sequence ID" value="MEW9491894.1"/>
    <property type="molecule type" value="Genomic_DNA"/>
</dbReference>
<accession>A0ACC6TPU9</accession>
<name>A0ACC6TPU9_9CREN</name>
<comment type="caution">
    <text evidence="1">The sequence shown here is derived from an EMBL/GenBank/DDBJ whole genome shotgun (WGS) entry which is preliminary data.</text>
</comment>
<reference evidence="1" key="1">
    <citation type="submission" date="2024-07" db="EMBL/GenBank/DDBJ databases">
        <title>Metagenome and Metagenome-Assembled Genomes of Archaea from a hot spring from the geothermal field of Los Azufres, Mexico.</title>
        <authorList>
            <person name="Marin-Paredes R."/>
            <person name="Martinez-Romero E."/>
            <person name="Servin-Garciduenas L.E."/>
        </authorList>
    </citation>
    <scope>NUCLEOTIDE SEQUENCE</scope>
    <source>
        <strain evidence="1">AZ1-454</strain>
    </source>
</reference>
<sequence>MDWERLGEKFYSYDEEVKDAVYFVLKSSEREDRQSNVISFFTGVGRALDKLDAEWIKRFASECDDYPPICEGIARGIAGLTSLSHDRVDALLSSRTSAMFVLSKVDLSNPSLKDLVLGAIDRIKDERNLGEVGRNFGQNFHKALKEVREKVGVLLSNPSFAYEFLKVVNFSYFSDIYNFSGEVNEVLGERILELTDFQRRKLLQKSDRWLGAGVGKVFDSLPFELRKVVVEKFSNDKEFALGLIRSLDLNSLSDEELQAVVSSCLKDSDLSFFLGNSLGRNFPSLNEDLKSLAEELSSKSVDVARGLGNGFSILFTRFFDFYFSRDVSEEDEVRVMQIALNNKSVAKEMLRNMNFLAVRRKDLLLKLILEHVEFVDDFLKAVGRRIGEFEVEDVFKLRGHLRVIGRLYCENFPSLSPEKRRKVLEKLNDPEFYQGFVECNRLS</sequence>
<organism evidence="1 2">
    <name type="scientific">Candidatus Aramenus sulfurataquae</name>
    <dbReference type="NCBI Taxonomy" id="1326980"/>
    <lineage>
        <taxon>Archaea</taxon>
        <taxon>Thermoproteota</taxon>
        <taxon>Thermoprotei</taxon>
        <taxon>Sulfolobales</taxon>
        <taxon>Sulfolobaceae</taxon>
        <taxon>Candidatus Aramenus</taxon>
    </lineage>
</organism>
<dbReference type="Proteomes" id="UP000053480">
    <property type="component" value="Unassembled WGS sequence"/>
</dbReference>
<evidence type="ECO:0000313" key="1">
    <source>
        <dbReference type="EMBL" id="MEW9491894.1"/>
    </source>
</evidence>
<proteinExistence type="predicted"/>
<protein>
    <submittedName>
        <fullName evidence="1">Uncharacterized protein</fullName>
    </submittedName>
</protein>